<reference evidence="2 3" key="1">
    <citation type="journal article" date="2021" name="G3 (Bethesda)">
        <title>Improved contiguity of the threespine stickleback genome using long-read sequencing.</title>
        <authorList>
            <person name="Nath S."/>
            <person name="Shaw D.E."/>
            <person name="White M.A."/>
        </authorList>
    </citation>
    <scope>NUCLEOTIDE SEQUENCE [LARGE SCALE GENOMIC DNA]</scope>
    <source>
        <strain evidence="2 3">Lake Benthic</strain>
    </source>
</reference>
<dbReference type="Ensembl" id="ENSGACT00000060644.1">
    <property type="protein sequence ID" value="ENSGACP00000031738.1"/>
    <property type="gene ID" value="ENSGACG00000030617.1"/>
</dbReference>
<protein>
    <recommendedName>
        <fullName evidence="1">Bulb-type lectin domain-containing protein</fullName>
    </recommendedName>
</protein>
<name>A0AAQ4P1A3_GASAC</name>
<keyword evidence="3" id="KW-1185">Reference proteome</keyword>
<reference evidence="2" key="3">
    <citation type="submission" date="2025-09" db="UniProtKB">
        <authorList>
            <consortium name="Ensembl"/>
        </authorList>
    </citation>
    <scope>IDENTIFICATION</scope>
</reference>
<dbReference type="SUPFAM" id="SSF51110">
    <property type="entry name" value="alpha-D-mannose-specific plant lectins"/>
    <property type="match status" value="1"/>
</dbReference>
<evidence type="ECO:0000259" key="1">
    <source>
        <dbReference type="PROSITE" id="PS50927"/>
    </source>
</evidence>
<organism evidence="2 3">
    <name type="scientific">Gasterosteus aculeatus aculeatus</name>
    <name type="common">three-spined stickleback</name>
    <dbReference type="NCBI Taxonomy" id="481459"/>
    <lineage>
        <taxon>Eukaryota</taxon>
        <taxon>Metazoa</taxon>
        <taxon>Chordata</taxon>
        <taxon>Craniata</taxon>
        <taxon>Vertebrata</taxon>
        <taxon>Euteleostomi</taxon>
        <taxon>Actinopterygii</taxon>
        <taxon>Neopterygii</taxon>
        <taxon>Teleostei</taxon>
        <taxon>Neoteleostei</taxon>
        <taxon>Acanthomorphata</taxon>
        <taxon>Eupercaria</taxon>
        <taxon>Perciformes</taxon>
        <taxon>Cottioidei</taxon>
        <taxon>Gasterosteales</taxon>
        <taxon>Gasterosteidae</taxon>
        <taxon>Gasterosteus</taxon>
    </lineage>
</organism>
<proteinExistence type="predicted"/>
<reference evidence="2" key="2">
    <citation type="submission" date="2025-08" db="UniProtKB">
        <authorList>
            <consortium name="Ensembl"/>
        </authorList>
    </citation>
    <scope>IDENTIFICATION</scope>
</reference>
<dbReference type="Gene3D" id="2.90.10.10">
    <property type="entry name" value="Bulb-type lectin domain"/>
    <property type="match status" value="2"/>
</dbReference>
<dbReference type="GeneTree" id="ENSGT00390000004989"/>
<evidence type="ECO:0000313" key="2">
    <source>
        <dbReference type="Ensembl" id="ENSGACP00000031738.1"/>
    </source>
</evidence>
<dbReference type="InterPro" id="IPR036426">
    <property type="entry name" value="Bulb-type_lectin_dom_sf"/>
</dbReference>
<accession>A0AAQ4P1A3</accession>
<sequence>MRAHSEITWGTEGHWSRKHCPSHQLIVPDCGPPTLIMSKNYMSRNDELRQGDSLTSNNGEWKAVFQEDTNFVIYGTKPVWASDTYGLDGIRLCLQDDCNLVMYNQRHQILWSTNSQ</sequence>
<feature type="domain" description="Bulb-type lectin" evidence="1">
    <location>
        <begin position="39"/>
        <end position="116"/>
    </location>
</feature>
<dbReference type="AlphaFoldDB" id="A0AAQ4P1A3"/>
<dbReference type="Proteomes" id="UP000007635">
    <property type="component" value="Chromosome XXI"/>
</dbReference>
<dbReference type="PROSITE" id="PS50927">
    <property type="entry name" value="BULB_LECTIN"/>
    <property type="match status" value="1"/>
</dbReference>
<dbReference type="InterPro" id="IPR001480">
    <property type="entry name" value="Bulb-type_lectin_dom"/>
</dbReference>
<evidence type="ECO:0000313" key="3">
    <source>
        <dbReference type="Proteomes" id="UP000007635"/>
    </source>
</evidence>